<dbReference type="AlphaFoldDB" id="A0A9Q1ESK3"/>
<keyword evidence="2" id="KW-1185">Reference proteome</keyword>
<dbReference type="EMBL" id="JAINUF010000013">
    <property type="protein sequence ID" value="KAJ8344192.1"/>
    <property type="molecule type" value="Genomic_DNA"/>
</dbReference>
<evidence type="ECO:0000313" key="2">
    <source>
        <dbReference type="Proteomes" id="UP001152622"/>
    </source>
</evidence>
<gene>
    <name evidence="1" type="ORF">SKAU_G00315210</name>
</gene>
<reference evidence="1" key="1">
    <citation type="journal article" date="2023" name="Science">
        <title>Genome structures resolve the early diversification of teleost fishes.</title>
        <authorList>
            <person name="Parey E."/>
            <person name="Louis A."/>
            <person name="Montfort J."/>
            <person name="Bouchez O."/>
            <person name="Roques C."/>
            <person name="Iampietro C."/>
            <person name="Lluch J."/>
            <person name="Castinel A."/>
            <person name="Donnadieu C."/>
            <person name="Desvignes T."/>
            <person name="Floi Bucao C."/>
            <person name="Jouanno E."/>
            <person name="Wen M."/>
            <person name="Mejri S."/>
            <person name="Dirks R."/>
            <person name="Jansen H."/>
            <person name="Henkel C."/>
            <person name="Chen W.J."/>
            <person name="Zahm M."/>
            <person name="Cabau C."/>
            <person name="Klopp C."/>
            <person name="Thompson A.W."/>
            <person name="Robinson-Rechavi M."/>
            <person name="Braasch I."/>
            <person name="Lecointre G."/>
            <person name="Bobe J."/>
            <person name="Postlethwait J.H."/>
            <person name="Berthelot C."/>
            <person name="Roest Crollius H."/>
            <person name="Guiguen Y."/>
        </authorList>
    </citation>
    <scope>NUCLEOTIDE SEQUENCE</scope>
    <source>
        <strain evidence="1">WJC10195</strain>
    </source>
</reference>
<dbReference type="Proteomes" id="UP001152622">
    <property type="component" value="Chromosome 13"/>
</dbReference>
<evidence type="ECO:0000313" key="1">
    <source>
        <dbReference type="EMBL" id="KAJ8344192.1"/>
    </source>
</evidence>
<name>A0A9Q1ESK3_SYNKA</name>
<proteinExistence type="predicted"/>
<protein>
    <submittedName>
        <fullName evidence="1">Uncharacterized protein</fullName>
    </submittedName>
</protein>
<sequence length="72" mass="7865">MASGSLEKVKVKDALSDAVPMPHILRVAAGKISGDSHLEALSPQQLQPLDYLGRRGCRRINCLSIPLSFDRH</sequence>
<organism evidence="1 2">
    <name type="scientific">Synaphobranchus kaupii</name>
    <name type="common">Kaup's arrowtooth eel</name>
    <dbReference type="NCBI Taxonomy" id="118154"/>
    <lineage>
        <taxon>Eukaryota</taxon>
        <taxon>Metazoa</taxon>
        <taxon>Chordata</taxon>
        <taxon>Craniata</taxon>
        <taxon>Vertebrata</taxon>
        <taxon>Euteleostomi</taxon>
        <taxon>Actinopterygii</taxon>
        <taxon>Neopterygii</taxon>
        <taxon>Teleostei</taxon>
        <taxon>Anguilliformes</taxon>
        <taxon>Synaphobranchidae</taxon>
        <taxon>Synaphobranchus</taxon>
    </lineage>
</organism>
<comment type="caution">
    <text evidence="1">The sequence shown here is derived from an EMBL/GenBank/DDBJ whole genome shotgun (WGS) entry which is preliminary data.</text>
</comment>
<accession>A0A9Q1ESK3</accession>